<evidence type="ECO:0000256" key="1">
    <source>
        <dbReference type="SAM" id="Phobius"/>
    </source>
</evidence>
<name>A0A3A1N857_9FLAO</name>
<reference evidence="2 3" key="1">
    <citation type="submission" date="2018-08" db="EMBL/GenBank/DDBJ databases">
        <title>Proposal of Muricauda 72 sp.nov. and Muricauda NH166 sp.nov., isolated from seawater.</title>
        <authorList>
            <person name="Cheng H."/>
            <person name="Wu Y.-H."/>
            <person name="Guo L.-L."/>
            <person name="Xu X.-W."/>
        </authorList>
    </citation>
    <scope>NUCLEOTIDE SEQUENCE [LARGE SCALE GENOMIC DNA]</scope>
    <source>
        <strain evidence="2 3">KCTC 22173</strain>
    </source>
</reference>
<dbReference type="RefSeq" id="WP_119607243.1">
    <property type="nucleotide sequence ID" value="NZ_QXFH01000070.1"/>
</dbReference>
<evidence type="ECO:0000313" key="3">
    <source>
        <dbReference type="Proteomes" id="UP000266067"/>
    </source>
</evidence>
<accession>A0A3A1N857</accession>
<keyword evidence="1" id="KW-0472">Membrane</keyword>
<dbReference type="EMBL" id="QXFH01000070">
    <property type="protein sequence ID" value="RIV35013.1"/>
    <property type="molecule type" value="Genomic_DNA"/>
</dbReference>
<evidence type="ECO:0000313" key="2">
    <source>
        <dbReference type="EMBL" id="RIV35013.1"/>
    </source>
</evidence>
<organism evidence="2 3">
    <name type="scientific">Flagellimonas lutimaris</name>
    <dbReference type="NCBI Taxonomy" id="475082"/>
    <lineage>
        <taxon>Bacteria</taxon>
        <taxon>Pseudomonadati</taxon>
        <taxon>Bacteroidota</taxon>
        <taxon>Flavobacteriia</taxon>
        <taxon>Flavobacteriales</taxon>
        <taxon>Flavobacteriaceae</taxon>
        <taxon>Flagellimonas</taxon>
    </lineage>
</organism>
<dbReference type="InterPro" id="IPR018247">
    <property type="entry name" value="EF_Hand_1_Ca_BS"/>
</dbReference>
<keyword evidence="1" id="KW-0812">Transmembrane</keyword>
<dbReference type="Proteomes" id="UP000266067">
    <property type="component" value="Unassembled WGS sequence"/>
</dbReference>
<sequence length="129" mass="15217">MKIRYYPILFVSILIVGLLLLFYLQAWFLENNGYDLSSVQLTKSYTLNAIMALIVFFAIYAYRDKYRDLLGFFFLGGSLLKFTLFFIFLYPDFNQDGVLERLEFLVFFVPYGFALVLETFFLVKLLNTV</sequence>
<protein>
    <submittedName>
        <fullName evidence="2">Uncharacterized protein</fullName>
    </submittedName>
</protein>
<keyword evidence="1" id="KW-1133">Transmembrane helix</keyword>
<feature type="transmembrane region" description="Helical" evidence="1">
    <location>
        <begin position="69"/>
        <end position="90"/>
    </location>
</feature>
<comment type="caution">
    <text evidence="2">The sequence shown here is derived from an EMBL/GenBank/DDBJ whole genome shotgun (WGS) entry which is preliminary data.</text>
</comment>
<keyword evidence="3" id="KW-1185">Reference proteome</keyword>
<feature type="transmembrane region" description="Helical" evidence="1">
    <location>
        <begin position="102"/>
        <end position="123"/>
    </location>
</feature>
<dbReference type="OrthoDB" id="1451982at2"/>
<feature type="transmembrane region" description="Helical" evidence="1">
    <location>
        <begin position="44"/>
        <end position="62"/>
    </location>
</feature>
<dbReference type="PROSITE" id="PS00018">
    <property type="entry name" value="EF_HAND_1"/>
    <property type="match status" value="1"/>
</dbReference>
<gene>
    <name evidence="2" type="ORF">D2V08_06525</name>
</gene>
<proteinExistence type="predicted"/>
<feature type="transmembrane region" description="Helical" evidence="1">
    <location>
        <begin position="5"/>
        <end position="24"/>
    </location>
</feature>
<dbReference type="AlphaFoldDB" id="A0A3A1N857"/>